<comment type="caution">
    <text evidence="1">The sequence shown here is derived from an EMBL/GenBank/DDBJ whole genome shotgun (WGS) entry which is preliminary data.</text>
</comment>
<accession>X0YDN4</accession>
<feature type="non-terminal residue" evidence="1">
    <location>
        <position position="1"/>
    </location>
</feature>
<protein>
    <submittedName>
        <fullName evidence="1">Uncharacterized protein</fullName>
    </submittedName>
</protein>
<sequence>IVFPEQTITNGFKPNSQIGIVSATSFDLEDERNIGYEFLDDNKVVHIWNTNDDYFFNKSSGIQFTNHYQDYWTRNIFCIGYYDGDEWNKIKCADELEGFNREIHTDNSTYVNATLWKNINYGSYDLRFGVQYYFGLNDENLSVTIYGKNIGIDIPFDLGFAWKITDVEIPPNFEEDSIRINDTGYYLDGSYDLLFKDLVKITPCENSSGNCTSDKYEDIPYFVMRDKQEFLRLDWNKNLNYAVKMYGNGNQEDFYTMILINAGHFNPNQEKSTTLYWIDAIGDFVSSWDYQGLESNTIGFGCEGEYCYIFQGTDKIFKTYENGTNITSWGPLLATEGNDEGYGLDVYNGLLYSVSSIVSSSYKIENKAATPGVVVFT</sequence>
<evidence type="ECO:0000313" key="1">
    <source>
        <dbReference type="EMBL" id="GAG53979.1"/>
    </source>
</evidence>
<dbReference type="EMBL" id="BART01008409">
    <property type="protein sequence ID" value="GAG53979.1"/>
    <property type="molecule type" value="Genomic_DNA"/>
</dbReference>
<organism evidence="1">
    <name type="scientific">marine sediment metagenome</name>
    <dbReference type="NCBI Taxonomy" id="412755"/>
    <lineage>
        <taxon>unclassified sequences</taxon>
        <taxon>metagenomes</taxon>
        <taxon>ecological metagenomes</taxon>
    </lineage>
</organism>
<reference evidence="1" key="1">
    <citation type="journal article" date="2014" name="Front. Microbiol.">
        <title>High frequency of phylogenetically diverse reductive dehalogenase-homologous genes in deep subseafloor sedimentary metagenomes.</title>
        <authorList>
            <person name="Kawai M."/>
            <person name="Futagami T."/>
            <person name="Toyoda A."/>
            <person name="Takaki Y."/>
            <person name="Nishi S."/>
            <person name="Hori S."/>
            <person name="Arai W."/>
            <person name="Tsubouchi T."/>
            <person name="Morono Y."/>
            <person name="Uchiyama I."/>
            <person name="Ito T."/>
            <person name="Fujiyama A."/>
            <person name="Inagaki F."/>
            <person name="Takami H."/>
        </authorList>
    </citation>
    <scope>NUCLEOTIDE SEQUENCE</scope>
    <source>
        <strain evidence="1">Expedition CK06-06</strain>
    </source>
</reference>
<proteinExistence type="predicted"/>
<gene>
    <name evidence="1" type="ORF">S01H4_18925</name>
</gene>
<dbReference type="AlphaFoldDB" id="X0YDN4"/>
<name>X0YDN4_9ZZZZ</name>